<evidence type="ECO:0000256" key="5">
    <source>
        <dbReference type="ARBA" id="ARBA00022840"/>
    </source>
</evidence>
<keyword evidence="8" id="KW-1185">Reference proteome</keyword>
<evidence type="ECO:0000313" key="7">
    <source>
        <dbReference type="EMBL" id="GFZ00378.1"/>
    </source>
</evidence>
<evidence type="ECO:0000256" key="3">
    <source>
        <dbReference type="ARBA" id="ARBA00022741"/>
    </source>
</evidence>
<proteinExistence type="predicted"/>
<keyword evidence="3" id="KW-0547">Nucleotide-binding</keyword>
<keyword evidence="4 7" id="KW-0418">Kinase</keyword>
<accession>A0A7J0FR29</accession>
<reference evidence="7 8" key="1">
    <citation type="submission" date="2019-07" db="EMBL/GenBank/DDBJ databases">
        <title>De Novo Assembly of kiwifruit Actinidia rufa.</title>
        <authorList>
            <person name="Sugita-Konishi S."/>
            <person name="Sato K."/>
            <person name="Mori E."/>
            <person name="Abe Y."/>
            <person name="Kisaki G."/>
            <person name="Hamano K."/>
            <person name="Suezawa K."/>
            <person name="Otani M."/>
            <person name="Fukuda T."/>
            <person name="Manabe T."/>
            <person name="Gomi K."/>
            <person name="Tabuchi M."/>
            <person name="Akimitsu K."/>
            <person name="Kataoka I."/>
        </authorList>
    </citation>
    <scope>NUCLEOTIDE SEQUENCE [LARGE SCALE GENOMIC DNA]</scope>
    <source>
        <strain evidence="8">cv. Fuchu</strain>
    </source>
</reference>
<keyword evidence="1" id="KW-0028">Amino-acid biosynthesis</keyword>
<keyword evidence="2" id="KW-0808">Transferase</keyword>
<comment type="caution">
    <text evidence="7">The sequence shown here is derived from an EMBL/GenBank/DDBJ whole genome shotgun (WGS) entry which is preliminary data.</text>
</comment>
<dbReference type="Gene3D" id="3.30.230.10">
    <property type="match status" value="1"/>
</dbReference>
<dbReference type="EMBL" id="BJWL01000014">
    <property type="protein sequence ID" value="GFZ00378.1"/>
    <property type="molecule type" value="Genomic_DNA"/>
</dbReference>
<dbReference type="Pfam" id="PF08544">
    <property type="entry name" value="GHMP_kinases_C"/>
    <property type="match status" value="1"/>
</dbReference>
<dbReference type="InterPro" id="IPR013750">
    <property type="entry name" value="GHMP_kinase_C_dom"/>
</dbReference>
<dbReference type="PANTHER" id="PTHR20861:SF1">
    <property type="entry name" value="HOMOSERINE KINASE"/>
    <property type="match status" value="1"/>
</dbReference>
<dbReference type="GO" id="GO:0005524">
    <property type="term" value="F:ATP binding"/>
    <property type="evidence" value="ECO:0007669"/>
    <property type="project" value="UniProtKB-KW"/>
</dbReference>
<evidence type="ECO:0000256" key="2">
    <source>
        <dbReference type="ARBA" id="ARBA00022679"/>
    </source>
</evidence>
<organism evidence="7 8">
    <name type="scientific">Actinidia rufa</name>
    <dbReference type="NCBI Taxonomy" id="165716"/>
    <lineage>
        <taxon>Eukaryota</taxon>
        <taxon>Viridiplantae</taxon>
        <taxon>Streptophyta</taxon>
        <taxon>Embryophyta</taxon>
        <taxon>Tracheophyta</taxon>
        <taxon>Spermatophyta</taxon>
        <taxon>Magnoliopsida</taxon>
        <taxon>eudicotyledons</taxon>
        <taxon>Gunneridae</taxon>
        <taxon>Pentapetalae</taxon>
        <taxon>asterids</taxon>
        <taxon>Ericales</taxon>
        <taxon>Actinidiaceae</taxon>
        <taxon>Actinidia</taxon>
    </lineage>
</organism>
<dbReference type="InterPro" id="IPR014721">
    <property type="entry name" value="Ribsml_uS5_D2-typ_fold_subgr"/>
</dbReference>
<dbReference type="GO" id="GO:0008652">
    <property type="term" value="P:amino acid biosynthetic process"/>
    <property type="evidence" value="ECO:0007669"/>
    <property type="project" value="UniProtKB-KW"/>
</dbReference>
<dbReference type="InterPro" id="IPR036554">
    <property type="entry name" value="GHMP_kinase_C_sf"/>
</dbReference>
<evidence type="ECO:0000259" key="6">
    <source>
        <dbReference type="Pfam" id="PF08544"/>
    </source>
</evidence>
<feature type="domain" description="GHMP kinase C-terminal" evidence="6">
    <location>
        <begin position="75"/>
        <end position="138"/>
    </location>
</feature>
<dbReference type="Gene3D" id="3.30.70.890">
    <property type="entry name" value="GHMP kinase, C-terminal domain"/>
    <property type="match status" value="1"/>
</dbReference>
<sequence length="154" mass="16440">MAVNEVFGGPLSVSDRVLAGMESESKVSGYHADHVGPAIMGGFVLIRSFDPLELIRLKFPLEKDLLFVLAEAWVASVVKGDLEGLGKAVSSDKIVEPRRAPLIPGMEGMKKAAKWLGLLGAPSVDCGGGSTAVAVTDDVRLGKKWLRRLWRVGT</sequence>
<dbReference type="AlphaFoldDB" id="A0A7J0FR29"/>
<dbReference type="PANTHER" id="PTHR20861">
    <property type="entry name" value="HOMOSERINE/4-DIPHOSPHOCYTIDYL-2-C-METHYL-D-ERYTHRITOL KINASE"/>
    <property type="match status" value="1"/>
</dbReference>
<evidence type="ECO:0000256" key="1">
    <source>
        <dbReference type="ARBA" id="ARBA00022605"/>
    </source>
</evidence>
<evidence type="ECO:0000313" key="8">
    <source>
        <dbReference type="Proteomes" id="UP000585474"/>
    </source>
</evidence>
<name>A0A7J0FR29_9ERIC</name>
<protein>
    <submittedName>
        <fullName evidence="7">Homoserine kinase</fullName>
    </submittedName>
</protein>
<dbReference type="OrthoDB" id="195231at2759"/>
<dbReference type="Proteomes" id="UP000585474">
    <property type="component" value="Unassembled WGS sequence"/>
</dbReference>
<dbReference type="SUPFAM" id="SSF55060">
    <property type="entry name" value="GHMP Kinase, C-terminal domain"/>
    <property type="match status" value="1"/>
</dbReference>
<dbReference type="GO" id="GO:0016301">
    <property type="term" value="F:kinase activity"/>
    <property type="evidence" value="ECO:0007669"/>
    <property type="project" value="UniProtKB-KW"/>
</dbReference>
<keyword evidence="5" id="KW-0067">ATP-binding</keyword>
<gene>
    <name evidence="7" type="ORF">Acr_14g0000140</name>
</gene>
<evidence type="ECO:0000256" key="4">
    <source>
        <dbReference type="ARBA" id="ARBA00022777"/>
    </source>
</evidence>